<accession>A0A0C2WTN9</accession>
<proteinExistence type="predicted"/>
<dbReference type="Gene3D" id="3.80.10.10">
    <property type="entry name" value="Ribonuclease Inhibitor"/>
    <property type="match status" value="1"/>
</dbReference>
<dbReference type="InterPro" id="IPR032675">
    <property type="entry name" value="LRR_dom_sf"/>
</dbReference>
<evidence type="ECO:0000313" key="1">
    <source>
        <dbReference type="EMBL" id="KIL59703.1"/>
    </source>
</evidence>
<keyword evidence="2" id="KW-1185">Reference proteome</keyword>
<gene>
    <name evidence="1" type="ORF">M378DRAFT_997134</name>
</gene>
<evidence type="ECO:0008006" key="3">
    <source>
        <dbReference type="Google" id="ProtNLM"/>
    </source>
</evidence>
<name>A0A0C2WTN9_AMAMK</name>
<dbReference type="HOGENOM" id="CLU_052988_0_0_1"/>
<dbReference type="AlphaFoldDB" id="A0A0C2WTN9"/>
<dbReference type="OrthoDB" id="3365698at2759"/>
<dbReference type="SUPFAM" id="SSF52047">
    <property type="entry name" value="RNI-like"/>
    <property type="match status" value="1"/>
</dbReference>
<evidence type="ECO:0000313" key="2">
    <source>
        <dbReference type="Proteomes" id="UP000054549"/>
    </source>
</evidence>
<protein>
    <recommendedName>
        <fullName evidence="3">F-box domain-containing protein</fullName>
    </recommendedName>
</protein>
<dbReference type="Proteomes" id="UP000054549">
    <property type="component" value="Unassembled WGS sequence"/>
</dbReference>
<reference evidence="1 2" key="1">
    <citation type="submission" date="2014-04" db="EMBL/GenBank/DDBJ databases">
        <title>Evolutionary Origins and Diversification of the Mycorrhizal Mutualists.</title>
        <authorList>
            <consortium name="DOE Joint Genome Institute"/>
            <consortium name="Mycorrhizal Genomics Consortium"/>
            <person name="Kohler A."/>
            <person name="Kuo A."/>
            <person name="Nagy L.G."/>
            <person name="Floudas D."/>
            <person name="Copeland A."/>
            <person name="Barry K.W."/>
            <person name="Cichocki N."/>
            <person name="Veneault-Fourrey C."/>
            <person name="LaButti K."/>
            <person name="Lindquist E.A."/>
            <person name="Lipzen A."/>
            <person name="Lundell T."/>
            <person name="Morin E."/>
            <person name="Murat C."/>
            <person name="Riley R."/>
            <person name="Ohm R."/>
            <person name="Sun H."/>
            <person name="Tunlid A."/>
            <person name="Henrissat B."/>
            <person name="Grigoriev I.V."/>
            <person name="Hibbett D.S."/>
            <person name="Martin F."/>
        </authorList>
    </citation>
    <scope>NUCLEOTIDE SEQUENCE [LARGE SCALE GENOMIC DNA]</scope>
    <source>
        <strain evidence="1 2">Koide BX008</strain>
    </source>
</reference>
<dbReference type="EMBL" id="KN818311">
    <property type="protein sequence ID" value="KIL59703.1"/>
    <property type="molecule type" value="Genomic_DNA"/>
</dbReference>
<dbReference type="STRING" id="946122.A0A0C2WTN9"/>
<organism evidence="1 2">
    <name type="scientific">Amanita muscaria (strain Koide BX008)</name>
    <dbReference type="NCBI Taxonomy" id="946122"/>
    <lineage>
        <taxon>Eukaryota</taxon>
        <taxon>Fungi</taxon>
        <taxon>Dikarya</taxon>
        <taxon>Basidiomycota</taxon>
        <taxon>Agaricomycotina</taxon>
        <taxon>Agaricomycetes</taxon>
        <taxon>Agaricomycetidae</taxon>
        <taxon>Agaricales</taxon>
        <taxon>Pluteineae</taxon>
        <taxon>Amanitaceae</taxon>
        <taxon>Amanita</taxon>
    </lineage>
</organism>
<sequence length="422" mass="49101">MVLPQNMTMDIIREIFKYFSTPLVIPIPDSEDMEPFPWYLGQICSLWRTTFFSMYYEFWSTIIINPPYPAWKETVSVAKMFLERTEGRPFSFSLKAKHRSPILDLFTAESTRWKGLSLYLHHNGENIPLLWRIKNRTPQLRSLAVNYELGLCSDLAVIFKDVPALTHLSLMHVGDWWMDWSLLTKLELRREFDVGRLLRVLSQTINLERLELNRLISNPRELIKRSEESFDPVTLPRLRTLEISSLAMFQFLTTPALQGLYIYKPGKEPVHENCASFFTRSSCQLQRFGALQFRQSDLADILSYMPDLKVLTVCGEILGMQEFGKLMPQLRVLRLPSNCCVASDLHSVPGLKVIVTWSKHWEYHEIPDGFKHSNIQSRKVIFLPRSQPSFNGFAMTRIVEMSSSMLLWLCMPLMFLSVANIF</sequence>
<dbReference type="InParanoid" id="A0A0C2WTN9"/>